<dbReference type="AlphaFoldDB" id="A0A183DMZ0"/>
<reference evidence="1 2" key="2">
    <citation type="submission" date="2018-11" db="EMBL/GenBank/DDBJ databases">
        <authorList>
            <consortium name="Pathogen Informatics"/>
        </authorList>
    </citation>
    <scope>NUCLEOTIDE SEQUENCE [LARGE SCALE GENOMIC DNA]</scope>
</reference>
<reference evidence="3" key="1">
    <citation type="submission" date="2016-06" db="UniProtKB">
        <authorList>
            <consortium name="WormBaseParasite"/>
        </authorList>
    </citation>
    <scope>IDENTIFICATION</scope>
</reference>
<evidence type="ECO:0000313" key="2">
    <source>
        <dbReference type="Proteomes" id="UP000271098"/>
    </source>
</evidence>
<evidence type="ECO:0000313" key="1">
    <source>
        <dbReference type="EMBL" id="VDK81623.1"/>
    </source>
</evidence>
<name>A0A183DMZ0_9BILA</name>
<dbReference type="EMBL" id="UYRT01036262">
    <property type="protein sequence ID" value="VDK81623.1"/>
    <property type="molecule type" value="Genomic_DNA"/>
</dbReference>
<protein>
    <submittedName>
        <fullName evidence="3">Thermopsin</fullName>
    </submittedName>
</protein>
<dbReference type="WBParaSite" id="GPUH_0001009401-mRNA-1">
    <property type="protein sequence ID" value="GPUH_0001009401-mRNA-1"/>
    <property type="gene ID" value="GPUH_0001009401"/>
</dbReference>
<keyword evidence="2" id="KW-1185">Reference proteome</keyword>
<accession>A0A183DMZ0</accession>
<organism evidence="3">
    <name type="scientific">Gongylonema pulchrum</name>
    <dbReference type="NCBI Taxonomy" id="637853"/>
    <lineage>
        <taxon>Eukaryota</taxon>
        <taxon>Metazoa</taxon>
        <taxon>Ecdysozoa</taxon>
        <taxon>Nematoda</taxon>
        <taxon>Chromadorea</taxon>
        <taxon>Rhabditida</taxon>
        <taxon>Spirurina</taxon>
        <taxon>Spiruromorpha</taxon>
        <taxon>Spiruroidea</taxon>
        <taxon>Gongylonematidae</taxon>
        <taxon>Gongylonema</taxon>
    </lineage>
</organism>
<gene>
    <name evidence="1" type="ORF">GPUH_LOCUS10078</name>
</gene>
<sequence length="74" mass="8383">MDFLELDGYPIPLWTPIYYFNQAFFYVTASVKAGFHYFSATGSYTVFVSGSKNGAAYGYVAAYNSKFVTRLYLL</sequence>
<evidence type="ECO:0000313" key="3">
    <source>
        <dbReference type="WBParaSite" id="GPUH_0001009401-mRNA-1"/>
    </source>
</evidence>
<proteinExistence type="predicted"/>
<dbReference type="Proteomes" id="UP000271098">
    <property type="component" value="Unassembled WGS sequence"/>
</dbReference>